<dbReference type="SUPFAM" id="SSF53613">
    <property type="entry name" value="Ribokinase-like"/>
    <property type="match status" value="1"/>
</dbReference>
<evidence type="ECO:0000313" key="14">
    <source>
        <dbReference type="EMBL" id="KIL38238.1"/>
    </source>
</evidence>
<keyword evidence="12" id="KW-0963">Cytoplasm</keyword>
<comment type="caution">
    <text evidence="14">The sequence shown here is derived from an EMBL/GenBank/DDBJ whole genome shotgun (WGS) entry which is preliminary data.</text>
</comment>
<keyword evidence="8 12" id="KW-0067">ATP-binding</keyword>
<comment type="caution">
    <text evidence="12">Lacks conserved residue(s) required for the propagation of feature annotation.</text>
</comment>
<gene>
    <name evidence="12" type="primary">rbsK</name>
    <name evidence="14" type="ORF">SD70_27835</name>
</gene>
<dbReference type="PANTHER" id="PTHR10584">
    <property type="entry name" value="SUGAR KINASE"/>
    <property type="match status" value="1"/>
</dbReference>
<feature type="binding site" evidence="12">
    <location>
        <begin position="220"/>
        <end position="225"/>
    </location>
    <ligand>
        <name>ATP</name>
        <dbReference type="ChEBI" id="CHEBI:30616"/>
    </ligand>
</feature>
<evidence type="ECO:0000256" key="3">
    <source>
        <dbReference type="ARBA" id="ARBA00016943"/>
    </source>
</evidence>
<dbReference type="Pfam" id="PF00294">
    <property type="entry name" value="PfkB"/>
    <property type="match status" value="1"/>
</dbReference>
<feature type="binding site" evidence="12">
    <location>
        <position position="291"/>
    </location>
    <ligand>
        <name>K(+)</name>
        <dbReference type="ChEBI" id="CHEBI:29103"/>
    </ligand>
</feature>
<comment type="subunit">
    <text evidence="12">Homodimer.</text>
</comment>
<keyword evidence="10 12" id="KW-0630">Potassium</keyword>
<dbReference type="Gene3D" id="3.40.1190.20">
    <property type="match status" value="1"/>
</dbReference>
<comment type="function">
    <text evidence="12">Catalyzes the phosphorylation of ribose at O-5 in a reaction requiring ATP and magnesium. The resulting D-ribose-5-phosphate can then be used either for sythesis of nucleotides, histidine, and tryptophan, or as a component of the pentose phosphate pathway.</text>
</comment>
<reference evidence="14 15" key="1">
    <citation type="submission" date="2014-12" db="EMBL/GenBank/DDBJ databases">
        <title>Draft genome sequence of Paenibacillus kamchatkensis strain B-2647.</title>
        <authorList>
            <person name="Karlyshev A.V."/>
            <person name="Kudryashova E.B."/>
        </authorList>
    </citation>
    <scope>NUCLEOTIDE SEQUENCE [LARGE SCALE GENOMIC DNA]</scope>
    <source>
        <strain evidence="14 15">VKM B-2647</strain>
    </source>
</reference>
<feature type="binding site" evidence="12">
    <location>
        <position position="248"/>
    </location>
    <ligand>
        <name>K(+)</name>
        <dbReference type="ChEBI" id="CHEBI:29103"/>
    </ligand>
</feature>
<evidence type="ECO:0000256" key="5">
    <source>
        <dbReference type="ARBA" id="ARBA00022723"/>
    </source>
</evidence>
<dbReference type="PROSITE" id="PS00584">
    <property type="entry name" value="PFKB_KINASES_2"/>
    <property type="match status" value="1"/>
</dbReference>
<comment type="subcellular location">
    <subcellularLocation>
        <location evidence="12">Cytoplasm</location>
    </subcellularLocation>
</comment>
<dbReference type="InterPro" id="IPR011877">
    <property type="entry name" value="Ribokinase"/>
</dbReference>
<sequence>MKRIVVVGSINMDIVNRVHAHPKPGETVQSIGTSYHPGGKGANQAVAAAQAAGSAGRVAMVGAVGTDAFGGELLGGLRSKGVDVKGVRRIEGVSGLAFITVSGDGENSIIVNAGANGAVSPLQLADDMWHDAAAVLVQNEIPWETNRAVLERAAVHGVPAYMNPAPAFRLPDDVMPLVSCLIVNESEAELMTGIPVGSAVQAEEAAGALLARGARSVIVTLGRHGAQYVGPEGSMLVPAFPARPVDTTAAGDTFIGAFAAARSEGKPLRESLRFASAAAALAVTRPGAQQSIPTRDAIERFASSHGTSWE</sequence>
<dbReference type="InterPro" id="IPR002173">
    <property type="entry name" value="Carboh/pur_kinase_PfkB_CS"/>
</dbReference>
<comment type="activity regulation">
    <text evidence="12">Activated by a monovalent cation that binds near, but not in, the active site. The most likely occupant of the site in vivo is potassium. Ion binding induces a conformational change that may alter substrate affinity.</text>
</comment>
<evidence type="ECO:0000313" key="15">
    <source>
        <dbReference type="Proteomes" id="UP000031967"/>
    </source>
</evidence>
<evidence type="ECO:0000256" key="7">
    <source>
        <dbReference type="ARBA" id="ARBA00022777"/>
    </source>
</evidence>
<dbReference type="PANTHER" id="PTHR10584:SF166">
    <property type="entry name" value="RIBOKINASE"/>
    <property type="match status" value="1"/>
</dbReference>
<feature type="binding site" evidence="12">
    <location>
        <position position="282"/>
    </location>
    <ligand>
        <name>K(+)</name>
        <dbReference type="ChEBI" id="CHEBI:29103"/>
    </ligand>
</feature>
<evidence type="ECO:0000256" key="6">
    <source>
        <dbReference type="ARBA" id="ARBA00022741"/>
    </source>
</evidence>
<evidence type="ECO:0000256" key="12">
    <source>
        <dbReference type="HAMAP-Rule" id="MF_01987"/>
    </source>
</evidence>
<dbReference type="CDD" id="cd01174">
    <property type="entry name" value="ribokinase"/>
    <property type="match status" value="1"/>
</dbReference>
<dbReference type="PRINTS" id="PR00990">
    <property type="entry name" value="RIBOKINASE"/>
</dbReference>
<feature type="binding site" evidence="12">
    <location>
        <position position="184"/>
    </location>
    <ligand>
        <name>ATP</name>
        <dbReference type="ChEBI" id="CHEBI:30616"/>
    </ligand>
</feature>
<name>A0ABR5AC33_9BACL</name>
<keyword evidence="9 12" id="KW-0460">Magnesium</keyword>
<dbReference type="InterPro" id="IPR002139">
    <property type="entry name" value="Ribo/fructo_kinase"/>
</dbReference>
<feature type="domain" description="Carbohydrate kinase PfkB" evidence="13">
    <location>
        <begin position="1"/>
        <end position="295"/>
    </location>
</feature>
<comment type="catalytic activity">
    <reaction evidence="12">
        <text>D-ribose + ATP = D-ribose 5-phosphate + ADP + H(+)</text>
        <dbReference type="Rhea" id="RHEA:13697"/>
        <dbReference type="ChEBI" id="CHEBI:15378"/>
        <dbReference type="ChEBI" id="CHEBI:30616"/>
        <dbReference type="ChEBI" id="CHEBI:47013"/>
        <dbReference type="ChEBI" id="CHEBI:78346"/>
        <dbReference type="ChEBI" id="CHEBI:456216"/>
        <dbReference type="EC" id="2.7.1.15"/>
    </reaction>
</comment>
<comment type="similarity">
    <text evidence="1">Belongs to the carbohydrate kinase pfkB family.</text>
</comment>
<comment type="cofactor">
    <cofactor evidence="12">
        <name>Mg(2+)</name>
        <dbReference type="ChEBI" id="CHEBI:18420"/>
    </cofactor>
    <text evidence="12">Requires a divalent cation, most likely magnesium in vivo, as an electrophilic catalyst to aid phosphoryl group transfer. It is the chelate of the metal and the nucleotide that is the actual substrate.</text>
</comment>
<keyword evidence="5 12" id="KW-0479">Metal-binding</keyword>
<dbReference type="EC" id="2.7.1.15" evidence="2 12"/>
<accession>A0ABR5AC33</accession>
<dbReference type="InterPro" id="IPR011611">
    <property type="entry name" value="PfkB_dom"/>
</dbReference>
<keyword evidence="4 12" id="KW-0808">Transferase</keyword>
<feature type="binding site" evidence="12">
    <location>
        <begin position="39"/>
        <end position="43"/>
    </location>
    <ligand>
        <name>substrate</name>
    </ligand>
</feature>
<keyword evidence="15" id="KW-1185">Reference proteome</keyword>
<dbReference type="InterPro" id="IPR029056">
    <property type="entry name" value="Ribokinase-like"/>
</dbReference>
<feature type="binding site" evidence="12">
    <location>
        <position position="246"/>
    </location>
    <ligand>
        <name>K(+)</name>
        <dbReference type="ChEBI" id="CHEBI:29103"/>
    </ligand>
</feature>
<feature type="binding site" evidence="12">
    <location>
        <begin position="11"/>
        <end position="13"/>
    </location>
    <ligand>
        <name>substrate</name>
    </ligand>
</feature>
<feature type="binding site" evidence="12">
    <location>
        <position position="140"/>
    </location>
    <ligand>
        <name>substrate</name>
    </ligand>
</feature>
<dbReference type="NCBIfam" id="TIGR02152">
    <property type="entry name" value="D_ribokin_bact"/>
    <property type="match status" value="1"/>
</dbReference>
<proteinExistence type="inferred from homology"/>
<evidence type="ECO:0000259" key="13">
    <source>
        <dbReference type="Pfam" id="PF00294"/>
    </source>
</evidence>
<feature type="active site" description="Proton acceptor" evidence="12">
    <location>
        <position position="252"/>
    </location>
</feature>
<dbReference type="EMBL" id="JXAK01000070">
    <property type="protein sequence ID" value="KIL38238.1"/>
    <property type="molecule type" value="Genomic_DNA"/>
</dbReference>
<dbReference type="Proteomes" id="UP000031967">
    <property type="component" value="Unassembled WGS sequence"/>
</dbReference>
<evidence type="ECO:0000256" key="8">
    <source>
        <dbReference type="ARBA" id="ARBA00022840"/>
    </source>
</evidence>
<evidence type="ECO:0000256" key="10">
    <source>
        <dbReference type="ARBA" id="ARBA00022958"/>
    </source>
</evidence>
<comment type="pathway">
    <text evidence="12">Carbohydrate metabolism; D-ribose degradation; D-ribose 5-phosphate from beta-D-ribopyranose: step 2/2.</text>
</comment>
<dbReference type="HAMAP" id="MF_01987">
    <property type="entry name" value="Ribokinase"/>
    <property type="match status" value="1"/>
</dbReference>
<organism evidence="14 15">
    <name type="scientific">Gordoniibacillus kamchatkensis</name>
    <dbReference type="NCBI Taxonomy" id="1590651"/>
    <lineage>
        <taxon>Bacteria</taxon>
        <taxon>Bacillati</taxon>
        <taxon>Bacillota</taxon>
        <taxon>Bacilli</taxon>
        <taxon>Bacillales</taxon>
        <taxon>Paenibacillaceae</taxon>
        <taxon>Gordoniibacillus</taxon>
    </lineage>
</organism>
<feature type="binding site" evidence="12">
    <location>
        <position position="285"/>
    </location>
    <ligand>
        <name>K(+)</name>
        <dbReference type="ChEBI" id="CHEBI:29103"/>
    </ligand>
</feature>
<keyword evidence="7 12" id="KW-0418">Kinase</keyword>
<evidence type="ECO:0000256" key="9">
    <source>
        <dbReference type="ARBA" id="ARBA00022842"/>
    </source>
</evidence>
<feature type="binding site" evidence="12">
    <location>
        <begin position="251"/>
        <end position="252"/>
    </location>
    <ligand>
        <name>ATP</name>
        <dbReference type="ChEBI" id="CHEBI:30616"/>
    </ligand>
</feature>
<keyword evidence="11 12" id="KW-0119">Carbohydrate metabolism</keyword>
<feature type="binding site" evidence="12">
    <location>
        <position position="287"/>
    </location>
    <ligand>
        <name>K(+)</name>
        <dbReference type="ChEBI" id="CHEBI:29103"/>
    </ligand>
</feature>
<protein>
    <recommendedName>
        <fullName evidence="3 12">Ribokinase</fullName>
        <shortName evidence="12">RK</shortName>
        <ecNumber evidence="2 12">2.7.1.15</ecNumber>
    </recommendedName>
</protein>
<evidence type="ECO:0000256" key="4">
    <source>
        <dbReference type="ARBA" id="ARBA00022679"/>
    </source>
</evidence>
<feature type="binding site" evidence="12">
    <location>
        <position position="252"/>
    </location>
    <ligand>
        <name>substrate</name>
    </ligand>
</feature>
<keyword evidence="6 12" id="KW-0547">Nucleotide-binding</keyword>
<evidence type="ECO:0000256" key="2">
    <source>
        <dbReference type="ARBA" id="ARBA00012035"/>
    </source>
</evidence>
<evidence type="ECO:0000256" key="1">
    <source>
        <dbReference type="ARBA" id="ARBA00005380"/>
    </source>
</evidence>
<evidence type="ECO:0000256" key="11">
    <source>
        <dbReference type="ARBA" id="ARBA00023277"/>
    </source>
</evidence>
<comment type="similarity">
    <text evidence="12">Belongs to the carbohydrate kinase PfkB family. Ribokinase subfamily.</text>
</comment>